<dbReference type="STRING" id="867902.Ornrh_1077"/>
<keyword evidence="1" id="KW-1133">Transmembrane helix</keyword>
<dbReference type="RefSeq" id="WP_014790863.1">
    <property type="nucleotide sequence ID" value="NC_018016.1"/>
</dbReference>
<evidence type="ECO:0000313" key="2">
    <source>
        <dbReference type="EMBL" id="AFL97268.1"/>
    </source>
</evidence>
<keyword evidence="3" id="KW-1185">Reference proteome</keyword>
<dbReference type="EMBL" id="CP003283">
    <property type="protein sequence ID" value="AFL97268.1"/>
    <property type="molecule type" value="Genomic_DNA"/>
</dbReference>
<accession>I3ZZY4</accession>
<reference evidence="2 3" key="1">
    <citation type="submission" date="2012-06" db="EMBL/GenBank/DDBJ databases">
        <title>The complete genome of Ornithobacterium rhinotracheale DSM 15997.</title>
        <authorList>
            <consortium name="US DOE Joint Genome Institute (JGI-PGF)"/>
            <person name="Lucas S."/>
            <person name="Copeland A."/>
            <person name="Lapidus A."/>
            <person name="Goodwin L."/>
            <person name="Pitluck S."/>
            <person name="Peters L."/>
            <person name="Mikhailova N."/>
            <person name="Teshima H."/>
            <person name="Kyrpides N."/>
            <person name="Mavromatis K."/>
            <person name="Pagani I."/>
            <person name="Ivanova N."/>
            <person name="Ovchinnikova G."/>
            <person name="Zeytun A."/>
            <person name="Detter J.C."/>
            <person name="Han C."/>
            <person name="Land M."/>
            <person name="Hauser L."/>
            <person name="Markowitz V."/>
            <person name="Cheng J.-F."/>
            <person name="Hugenholtz P."/>
            <person name="Woyke T."/>
            <person name="Wu D."/>
            <person name="Lang E."/>
            <person name="Kopitz M."/>
            <person name="Brambilla E."/>
            <person name="Klenk H.-P."/>
            <person name="Eisen J.A."/>
        </authorList>
    </citation>
    <scope>NUCLEOTIDE SEQUENCE [LARGE SCALE GENOMIC DNA]</scope>
    <source>
        <strain evidence="3">ATCC 51463 / DSM 15997 / CCUG 23171 / LMG 9086</strain>
    </source>
</reference>
<name>I3ZZY4_ORNRL</name>
<feature type="transmembrane region" description="Helical" evidence="1">
    <location>
        <begin position="29"/>
        <end position="47"/>
    </location>
</feature>
<gene>
    <name evidence="2" type="ordered locus">Ornrh_1077</name>
</gene>
<keyword evidence="1" id="KW-0812">Transmembrane</keyword>
<dbReference type="HOGENOM" id="CLU_3101603_0_0_10"/>
<dbReference type="AlphaFoldDB" id="I3ZZY4"/>
<protein>
    <submittedName>
        <fullName evidence="2">Uncharacterized protein</fullName>
    </submittedName>
</protein>
<dbReference type="KEGG" id="orh:Ornrh_1077"/>
<sequence length="51" mass="6036">MKLLYVLIAFLAGIGITFLYNKGMLHEVSPLWLVVPFVLVPFLRKYLWKRQ</sequence>
<dbReference type="Proteomes" id="UP000006051">
    <property type="component" value="Chromosome"/>
</dbReference>
<organism evidence="2 3">
    <name type="scientific">Ornithobacterium rhinotracheale (strain ATCC 51463 / DSM 15997 / CCUG 23171 / CIP 104009 / LMG 9086)</name>
    <dbReference type="NCBI Taxonomy" id="867902"/>
    <lineage>
        <taxon>Bacteria</taxon>
        <taxon>Pseudomonadati</taxon>
        <taxon>Bacteroidota</taxon>
        <taxon>Flavobacteriia</taxon>
        <taxon>Flavobacteriales</taxon>
        <taxon>Weeksellaceae</taxon>
        <taxon>Ornithobacterium</taxon>
    </lineage>
</organism>
<proteinExistence type="predicted"/>
<evidence type="ECO:0000256" key="1">
    <source>
        <dbReference type="SAM" id="Phobius"/>
    </source>
</evidence>
<dbReference type="GeneID" id="71570530"/>
<evidence type="ECO:0000313" key="3">
    <source>
        <dbReference type="Proteomes" id="UP000006051"/>
    </source>
</evidence>
<keyword evidence="1" id="KW-0472">Membrane</keyword>